<feature type="domain" description="Phytase-like" evidence="1">
    <location>
        <begin position="71"/>
        <end position="310"/>
    </location>
</feature>
<dbReference type="InterPro" id="IPR014567">
    <property type="entry name" value="UCP031900"/>
</dbReference>
<dbReference type="Proteomes" id="UP000197783">
    <property type="component" value="Unassembled WGS sequence"/>
</dbReference>
<dbReference type="RefSeq" id="WP_088334376.1">
    <property type="nucleotide sequence ID" value="NZ_NBBJ01000004.1"/>
</dbReference>
<keyword evidence="3" id="KW-1185">Reference proteome</keyword>
<accession>A0A245ZHH3</accession>
<name>A0A245ZHH3_9SPHN</name>
<dbReference type="PIRSF" id="PIRSF031900">
    <property type="entry name" value="UCP031900"/>
    <property type="match status" value="1"/>
</dbReference>
<organism evidence="2 3">
    <name type="scientific">Sphingomonas mucosissima</name>
    <dbReference type="NCBI Taxonomy" id="370959"/>
    <lineage>
        <taxon>Bacteria</taxon>
        <taxon>Pseudomonadati</taxon>
        <taxon>Pseudomonadota</taxon>
        <taxon>Alphaproteobacteria</taxon>
        <taxon>Sphingomonadales</taxon>
        <taxon>Sphingomonadaceae</taxon>
        <taxon>Sphingomonas</taxon>
    </lineage>
</organism>
<comment type="caution">
    <text evidence="2">The sequence shown here is derived from an EMBL/GenBank/DDBJ whole genome shotgun (WGS) entry which is preliminary data.</text>
</comment>
<evidence type="ECO:0000259" key="1">
    <source>
        <dbReference type="Pfam" id="PF13449"/>
    </source>
</evidence>
<dbReference type="SUPFAM" id="SSF50956">
    <property type="entry name" value="Thermostable phytase (3-phytase)"/>
    <property type="match status" value="1"/>
</dbReference>
<sequence length="325" mass="36179">MKPSRSLVRWALSLSAVLLIVPRYAGDERLPLISAQPSITIVPYVPEDGWPRRIGSLVPVAGYKLRSHDPAFGGFSAIAWREGRAILMSDGGNIVSFALRDAEAIDSRGHVLPDGPAVGWNRADRDSESLALDPDRGTAWVGFENQNEIWRYSPDFRRVEGRSAPALMRKWVRNQGAEALVRLPDGRFVALAERKPNRRERYAVLFSGDPSDSRTRAASFRFIPPERYDPSGAAVLPNGDLLVLTRRFQYPFNFSAKLVRVAATALRPGAQVRGSVIATLAAPLMRENCEGIAITQERGATMVWIVTDNDGMPWRPSYLLKFRLR</sequence>
<evidence type="ECO:0000313" key="2">
    <source>
        <dbReference type="EMBL" id="OWK29184.1"/>
    </source>
</evidence>
<dbReference type="OrthoDB" id="9798693at2"/>
<gene>
    <name evidence="2" type="ORF">SPMU_27110</name>
</gene>
<dbReference type="InterPro" id="IPR027372">
    <property type="entry name" value="Phytase-like_dom"/>
</dbReference>
<dbReference type="EMBL" id="NBBJ01000004">
    <property type="protein sequence ID" value="OWK29184.1"/>
    <property type="molecule type" value="Genomic_DNA"/>
</dbReference>
<reference evidence="2 3" key="1">
    <citation type="submission" date="2017-03" db="EMBL/GenBank/DDBJ databases">
        <title>Genome sequence of Sphingomonas mucosissima DSM 17494.</title>
        <authorList>
            <person name="Poehlein A."/>
            <person name="Wuebbeler J.H."/>
            <person name="Steinbuechel A."/>
            <person name="Daniel R."/>
        </authorList>
    </citation>
    <scope>NUCLEOTIDE SEQUENCE [LARGE SCALE GENOMIC DNA]</scope>
    <source>
        <strain evidence="2 3">DSM 17494</strain>
    </source>
</reference>
<evidence type="ECO:0000313" key="3">
    <source>
        <dbReference type="Proteomes" id="UP000197783"/>
    </source>
</evidence>
<dbReference type="AlphaFoldDB" id="A0A245ZHH3"/>
<proteinExistence type="predicted"/>
<dbReference type="Pfam" id="PF13449">
    <property type="entry name" value="Phytase-like"/>
    <property type="match status" value="1"/>
</dbReference>
<protein>
    <recommendedName>
        <fullName evidence="1">Phytase-like domain-containing protein</fullName>
    </recommendedName>
</protein>